<dbReference type="EMBL" id="LAZR01018414">
    <property type="protein sequence ID" value="KKL96514.1"/>
    <property type="molecule type" value="Genomic_DNA"/>
</dbReference>
<reference evidence="2" key="1">
    <citation type="journal article" date="2015" name="Nature">
        <title>Complex archaea that bridge the gap between prokaryotes and eukaryotes.</title>
        <authorList>
            <person name="Spang A."/>
            <person name="Saw J.H."/>
            <person name="Jorgensen S.L."/>
            <person name="Zaremba-Niedzwiedzka K."/>
            <person name="Martijn J."/>
            <person name="Lind A.E."/>
            <person name="van Eijk R."/>
            <person name="Schleper C."/>
            <person name="Guy L."/>
            <person name="Ettema T.J."/>
        </authorList>
    </citation>
    <scope>NUCLEOTIDE SEQUENCE</scope>
</reference>
<dbReference type="AlphaFoldDB" id="A0A0F9GCF1"/>
<name>A0A0F9GCF1_9ZZZZ</name>
<evidence type="ECO:0000313" key="2">
    <source>
        <dbReference type="EMBL" id="KKL96514.1"/>
    </source>
</evidence>
<feature type="non-terminal residue" evidence="2">
    <location>
        <position position="1"/>
    </location>
</feature>
<keyword evidence="1" id="KW-0175">Coiled coil</keyword>
<comment type="caution">
    <text evidence="2">The sequence shown here is derived from an EMBL/GenBank/DDBJ whole genome shotgun (WGS) entry which is preliminary data.</text>
</comment>
<gene>
    <name evidence="2" type="ORF">LCGC14_1843750</name>
</gene>
<organism evidence="2">
    <name type="scientific">marine sediment metagenome</name>
    <dbReference type="NCBI Taxonomy" id="412755"/>
    <lineage>
        <taxon>unclassified sequences</taxon>
        <taxon>metagenomes</taxon>
        <taxon>ecological metagenomes</taxon>
    </lineage>
</organism>
<feature type="coiled-coil region" evidence="1">
    <location>
        <begin position="120"/>
        <end position="154"/>
    </location>
</feature>
<accession>A0A0F9GCF1</accession>
<proteinExistence type="predicted"/>
<protein>
    <submittedName>
        <fullName evidence="2">Uncharacterized protein</fullName>
    </submittedName>
</protein>
<evidence type="ECO:0000256" key="1">
    <source>
        <dbReference type="SAM" id="Coils"/>
    </source>
</evidence>
<sequence length="163" mass="18198">TNMIRVTIEKITYMLIDPKGESEAVVQYTDMRPQVTGPAIVSEASRTLLLQEVEDLHIGPIVAYLNGLQTPSVCSCGHPKHRGRCTVYMDERLGYSGKRCECTDYRTPEQSKADKVGEALLQSECTLASTETKLEAAQDEIEQLTSRHENLLKRRGKTGGKKR</sequence>